<reference evidence="3 4" key="1">
    <citation type="submission" date="2019-12" db="EMBL/GenBank/DDBJ databases">
        <title>Snethiella sp. nov. sp. isolated from sea sand.</title>
        <authorList>
            <person name="Kim J."/>
            <person name="Jeong S.E."/>
            <person name="Jung H.S."/>
            <person name="Jeon C.O."/>
        </authorList>
    </citation>
    <scope>NUCLEOTIDE SEQUENCE [LARGE SCALE GENOMIC DNA]</scope>
    <source>
        <strain evidence="3 4">DP05</strain>
    </source>
</reference>
<dbReference type="Pfam" id="PF05532">
    <property type="entry name" value="CsbD"/>
    <property type="match status" value="1"/>
</dbReference>
<dbReference type="InterPro" id="IPR026042">
    <property type="entry name" value="YjbJ"/>
</dbReference>
<comment type="similarity">
    <text evidence="1">Belongs to the UPF0337 (CsbD) family.</text>
</comment>
<feature type="domain" description="CsbD-like" evidence="2">
    <location>
        <begin position="5"/>
        <end position="56"/>
    </location>
</feature>
<dbReference type="RefSeq" id="WP_161314594.1">
    <property type="nucleotide sequence ID" value="NZ_WTUW01000001.1"/>
</dbReference>
<dbReference type="EMBL" id="WTUW01000001">
    <property type="protein sequence ID" value="MZR30061.1"/>
    <property type="molecule type" value="Genomic_DNA"/>
</dbReference>
<dbReference type="PANTHER" id="PTHR34977:SF1">
    <property type="entry name" value="UPF0337 PROTEIN YJBJ"/>
    <property type="match status" value="1"/>
</dbReference>
<dbReference type="InterPro" id="IPR050423">
    <property type="entry name" value="UPF0337_stress_rsp"/>
</dbReference>
<evidence type="ECO:0000313" key="3">
    <source>
        <dbReference type="EMBL" id="MZR30061.1"/>
    </source>
</evidence>
<dbReference type="Gene3D" id="1.10.1470.10">
    <property type="entry name" value="YjbJ"/>
    <property type="match status" value="1"/>
</dbReference>
<protein>
    <submittedName>
        <fullName evidence="3">CsbD family protein</fullName>
    </submittedName>
</protein>
<dbReference type="PANTHER" id="PTHR34977">
    <property type="entry name" value="UPF0337 PROTEIN YJBJ"/>
    <property type="match status" value="1"/>
</dbReference>
<dbReference type="InterPro" id="IPR036629">
    <property type="entry name" value="YjbJ_sf"/>
</dbReference>
<name>A0A6L8W4Q0_9PROT</name>
<sequence>MLNQDILKGKWKQIKGEAQKKWGKLTEDDLDQINGDREIFLGKIQENYGVAREDAEAMLDEFEREQAS</sequence>
<organism evidence="3 4">
    <name type="scientific">Sneathiella litorea</name>
    <dbReference type="NCBI Taxonomy" id="2606216"/>
    <lineage>
        <taxon>Bacteria</taxon>
        <taxon>Pseudomonadati</taxon>
        <taxon>Pseudomonadota</taxon>
        <taxon>Alphaproteobacteria</taxon>
        <taxon>Sneathiellales</taxon>
        <taxon>Sneathiellaceae</taxon>
        <taxon>Sneathiella</taxon>
    </lineage>
</organism>
<evidence type="ECO:0000256" key="1">
    <source>
        <dbReference type="ARBA" id="ARBA00009129"/>
    </source>
</evidence>
<dbReference type="InterPro" id="IPR008462">
    <property type="entry name" value="CsbD"/>
</dbReference>
<gene>
    <name evidence="3" type="ORF">GQE98_05360</name>
</gene>
<accession>A0A6L8W4Q0</accession>
<dbReference type="AlphaFoldDB" id="A0A6L8W4Q0"/>
<proteinExistence type="inferred from homology"/>
<evidence type="ECO:0000259" key="2">
    <source>
        <dbReference type="Pfam" id="PF05532"/>
    </source>
</evidence>
<dbReference type="Proteomes" id="UP000476030">
    <property type="component" value="Unassembled WGS sequence"/>
</dbReference>
<evidence type="ECO:0000313" key="4">
    <source>
        <dbReference type="Proteomes" id="UP000476030"/>
    </source>
</evidence>
<dbReference type="SUPFAM" id="SSF69047">
    <property type="entry name" value="Hypothetical protein YjbJ"/>
    <property type="match status" value="1"/>
</dbReference>
<comment type="caution">
    <text evidence="3">The sequence shown here is derived from an EMBL/GenBank/DDBJ whole genome shotgun (WGS) entry which is preliminary data.</text>
</comment>
<dbReference type="PIRSF" id="PIRSF039008">
    <property type="entry name" value="YjbJ"/>
    <property type="match status" value="1"/>
</dbReference>
<keyword evidence="4" id="KW-1185">Reference proteome</keyword>